<name>G4QIM0_GLANF</name>
<protein>
    <submittedName>
        <fullName evidence="2">Uncharacterized protein</fullName>
    </submittedName>
</protein>
<dbReference type="AlphaFoldDB" id="G4QIM0"/>
<accession>G4QIM0</accession>
<reference evidence="2 3" key="1">
    <citation type="journal article" date="2011" name="J. Bacteriol.">
        <title>Complete genome sequence of seawater bacterium Glaciecola nitratireducens FR1064T.</title>
        <authorList>
            <person name="Bian F."/>
            <person name="Qin Q.L."/>
            <person name="Xie B.B."/>
            <person name="Shu Y.L."/>
            <person name="Zhang X.Y."/>
            <person name="Yu Y."/>
            <person name="Chen B."/>
            <person name="Chen X.L."/>
            <person name="Zhou B.C."/>
            <person name="Zhang Y.Z."/>
        </authorList>
    </citation>
    <scope>NUCLEOTIDE SEQUENCE [LARGE SCALE GENOMIC DNA]</scope>
    <source>
        <strain evidence="3">JCM 12485 / KCTC 12276 / FR1064</strain>
    </source>
</reference>
<keyword evidence="3" id="KW-1185">Reference proteome</keyword>
<gene>
    <name evidence="2" type="ordered locus">GNIT_3080</name>
</gene>
<dbReference type="KEGG" id="gni:GNIT_3080"/>
<evidence type="ECO:0000256" key="1">
    <source>
        <dbReference type="SAM" id="MobiDB-lite"/>
    </source>
</evidence>
<dbReference type="EMBL" id="CP003060">
    <property type="protein sequence ID" value="AEP31175.1"/>
    <property type="molecule type" value="Genomic_DNA"/>
</dbReference>
<evidence type="ECO:0000313" key="2">
    <source>
        <dbReference type="EMBL" id="AEP31175.1"/>
    </source>
</evidence>
<evidence type="ECO:0000313" key="3">
    <source>
        <dbReference type="Proteomes" id="UP000009282"/>
    </source>
</evidence>
<proteinExistence type="predicted"/>
<dbReference type="Proteomes" id="UP000009282">
    <property type="component" value="Chromosome"/>
</dbReference>
<dbReference type="HOGENOM" id="CLU_3216832_0_0_6"/>
<feature type="region of interest" description="Disordered" evidence="1">
    <location>
        <begin position="20"/>
        <end position="44"/>
    </location>
</feature>
<sequence length="44" mass="5082">MTKYMLLSLVLSTSPLYFSQRDTSQPETSQQQDKLTQNFKGNLL</sequence>
<organism evidence="2 3">
    <name type="scientific">Glaciecola nitratireducens (strain JCM 12485 / KCTC 12276 / FR1064)</name>
    <dbReference type="NCBI Taxonomy" id="1085623"/>
    <lineage>
        <taxon>Bacteria</taxon>
        <taxon>Pseudomonadati</taxon>
        <taxon>Pseudomonadota</taxon>
        <taxon>Gammaproteobacteria</taxon>
        <taxon>Alteromonadales</taxon>
        <taxon>Alteromonadaceae</taxon>
        <taxon>Brumicola</taxon>
    </lineage>
</organism>